<proteinExistence type="predicted"/>
<reference evidence="1" key="2">
    <citation type="submission" date="2023-06" db="EMBL/GenBank/DDBJ databases">
        <authorList>
            <consortium name="Lawrence Berkeley National Laboratory"/>
            <person name="Haridas S."/>
            <person name="Hensen N."/>
            <person name="Bonometti L."/>
            <person name="Westerberg I."/>
            <person name="Brannstrom I.O."/>
            <person name="Guillou S."/>
            <person name="Cros-Aarteil S."/>
            <person name="Calhoun S."/>
            <person name="Kuo A."/>
            <person name="Mondo S."/>
            <person name="Pangilinan J."/>
            <person name="Riley R."/>
            <person name="Labutti K."/>
            <person name="Andreopoulos B."/>
            <person name="Lipzen A."/>
            <person name="Chen C."/>
            <person name="Yanf M."/>
            <person name="Daum C."/>
            <person name="Ng V."/>
            <person name="Clum A."/>
            <person name="Steindorff A."/>
            <person name="Ohm R."/>
            <person name="Martin F."/>
            <person name="Silar P."/>
            <person name="Natvig D."/>
            <person name="Lalanne C."/>
            <person name="Gautier V."/>
            <person name="Ament-Velasquez S.L."/>
            <person name="Kruys A."/>
            <person name="Hutchinson M.I."/>
            <person name="Powell A.J."/>
            <person name="Barry K."/>
            <person name="Miller A.N."/>
            <person name="Grigoriev I.V."/>
            <person name="Debuchy R."/>
            <person name="Gladieux P."/>
            <person name="Thoren M.H."/>
            <person name="Johannesson H."/>
        </authorList>
    </citation>
    <scope>NUCLEOTIDE SEQUENCE</scope>
    <source>
        <strain evidence="1">CBS 958.72</strain>
    </source>
</reference>
<comment type="caution">
    <text evidence="1">The sequence shown here is derived from an EMBL/GenBank/DDBJ whole genome shotgun (WGS) entry which is preliminary data.</text>
</comment>
<gene>
    <name evidence="1" type="ORF">B0T24DRAFT_725084</name>
</gene>
<evidence type="ECO:0000313" key="2">
    <source>
        <dbReference type="Proteomes" id="UP001287356"/>
    </source>
</evidence>
<organism evidence="1 2">
    <name type="scientific">Lasiosphaeria ovina</name>
    <dbReference type="NCBI Taxonomy" id="92902"/>
    <lineage>
        <taxon>Eukaryota</taxon>
        <taxon>Fungi</taxon>
        <taxon>Dikarya</taxon>
        <taxon>Ascomycota</taxon>
        <taxon>Pezizomycotina</taxon>
        <taxon>Sordariomycetes</taxon>
        <taxon>Sordariomycetidae</taxon>
        <taxon>Sordariales</taxon>
        <taxon>Lasiosphaeriaceae</taxon>
        <taxon>Lasiosphaeria</taxon>
    </lineage>
</organism>
<sequence>MLALPIPLLVPVLTTIFSTLRGARGRTRSEDAAKCLDLPLAAGFRFGVFVALTDATGLRMIQRRYQEQPAAEGHQMVVMPLPDVDFPARVALFYRNLPTLLEPLRVVVLRADDVDIIFADIEAALFALHRRRPVFIVGYWAPTPVGGMFVF</sequence>
<dbReference type="AlphaFoldDB" id="A0AAE0JT23"/>
<evidence type="ECO:0000313" key="1">
    <source>
        <dbReference type="EMBL" id="KAK3361354.1"/>
    </source>
</evidence>
<protein>
    <submittedName>
        <fullName evidence="1">Uncharacterized protein</fullName>
    </submittedName>
</protein>
<dbReference type="EMBL" id="JAULSN010000012">
    <property type="protein sequence ID" value="KAK3361354.1"/>
    <property type="molecule type" value="Genomic_DNA"/>
</dbReference>
<name>A0AAE0JT23_9PEZI</name>
<keyword evidence="2" id="KW-1185">Reference proteome</keyword>
<reference evidence="1" key="1">
    <citation type="journal article" date="2023" name="Mol. Phylogenet. Evol.">
        <title>Genome-scale phylogeny and comparative genomics of the fungal order Sordariales.</title>
        <authorList>
            <person name="Hensen N."/>
            <person name="Bonometti L."/>
            <person name="Westerberg I."/>
            <person name="Brannstrom I.O."/>
            <person name="Guillou S."/>
            <person name="Cros-Aarteil S."/>
            <person name="Calhoun S."/>
            <person name="Haridas S."/>
            <person name="Kuo A."/>
            <person name="Mondo S."/>
            <person name="Pangilinan J."/>
            <person name="Riley R."/>
            <person name="LaButti K."/>
            <person name="Andreopoulos B."/>
            <person name="Lipzen A."/>
            <person name="Chen C."/>
            <person name="Yan M."/>
            <person name="Daum C."/>
            <person name="Ng V."/>
            <person name="Clum A."/>
            <person name="Steindorff A."/>
            <person name="Ohm R.A."/>
            <person name="Martin F."/>
            <person name="Silar P."/>
            <person name="Natvig D.O."/>
            <person name="Lalanne C."/>
            <person name="Gautier V."/>
            <person name="Ament-Velasquez S.L."/>
            <person name="Kruys A."/>
            <person name="Hutchinson M.I."/>
            <person name="Powell A.J."/>
            <person name="Barry K."/>
            <person name="Miller A.N."/>
            <person name="Grigoriev I.V."/>
            <person name="Debuchy R."/>
            <person name="Gladieux P."/>
            <person name="Hiltunen Thoren M."/>
            <person name="Johannesson H."/>
        </authorList>
    </citation>
    <scope>NUCLEOTIDE SEQUENCE</scope>
    <source>
        <strain evidence="1">CBS 958.72</strain>
    </source>
</reference>
<accession>A0AAE0JT23</accession>
<dbReference type="Proteomes" id="UP001287356">
    <property type="component" value="Unassembled WGS sequence"/>
</dbReference>